<reference evidence="2" key="1">
    <citation type="journal article" date="2022" name="Mol. Ecol. Resour.">
        <title>The genomes of chicory, endive, great burdock and yacon provide insights into Asteraceae palaeo-polyploidization history and plant inulin production.</title>
        <authorList>
            <person name="Fan W."/>
            <person name="Wang S."/>
            <person name="Wang H."/>
            <person name="Wang A."/>
            <person name="Jiang F."/>
            <person name="Liu H."/>
            <person name="Zhao H."/>
            <person name="Xu D."/>
            <person name="Zhang Y."/>
        </authorList>
    </citation>
    <scope>NUCLEOTIDE SEQUENCE [LARGE SCALE GENOMIC DNA]</scope>
    <source>
        <strain evidence="2">cv. Punajuju</strain>
    </source>
</reference>
<keyword evidence="2" id="KW-1185">Reference proteome</keyword>
<evidence type="ECO:0000313" key="1">
    <source>
        <dbReference type="EMBL" id="KAI3788488.1"/>
    </source>
</evidence>
<protein>
    <submittedName>
        <fullName evidence="1">Uncharacterized protein</fullName>
    </submittedName>
</protein>
<evidence type="ECO:0000313" key="2">
    <source>
        <dbReference type="Proteomes" id="UP001055811"/>
    </source>
</evidence>
<accession>A0ACB9GZ76</accession>
<name>A0ACB9GZ76_CICIN</name>
<dbReference type="EMBL" id="CM042009">
    <property type="protein sequence ID" value="KAI3788488.1"/>
    <property type="molecule type" value="Genomic_DNA"/>
</dbReference>
<dbReference type="Proteomes" id="UP001055811">
    <property type="component" value="Linkage Group LG01"/>
</dbReference>
<proteinExistence type="predicted"/>
<sequence length="255" mass="28424">MKIITGLNEIVGLTLEYLRDAKLFTLRNPVISTSKSNWSPDTRQMNSNKANDATERLKRTVATLEKENTHLKIEKNKLTVALVVANKSASLNSNGVHEVSLLRGIVMEGGAGASMHCRFRVATDNFVFAMPDTALGLFPDVGEYVGLTGAEMLATHFVSLEHSQSRTHRELERQKMHKSLDEAGAVLLPFSLHYASLKTYAHEDHVCSIGSSIMPIQTWLICKSLVILSHKLVLVKESSDVRTITLNKMLFHLKW</sequence>
<organism evidence="1 2">
    <name type="scientific">Cichorium intybus</name>
    <name type="common">Chicory</name>
    <dbReference type="NCBI Taxonomy" id="13427"/>
    <lineage>
        <taxon>Eukaryota</taxon>
        <taxon>Viridiplantae</taxon>
        <taxon>Streptophyta</taxon>
        <taxon>Embryophyta</taxon>
        <taxon>Tracheophyta</taxon>
        <taxon>Spermatophyta</taxon>
        <taxon>Magnoliopsida</taxon>
        <taxon>eudicotyledons</taxon>
        <taxon>Gunneridae</taxon>
        <taxon>Pentapetalae</taxon>
        <taxon>asterids</taxon>
        <taxon>campanulids</taxon>
        <taxon>Asterales</taxon>
        <taxon>Asteraceae</taxon>
        <taxon>Cichorioideae</taxon>
        <taxon>Cichorieae</taxon>
        <taxon>Cichoriinae</taxon>
        <taxon>Cichorium</taxon>
    </lineage>
</organism>
<comment type="caution">
    <text evidence="1">The sequence shown here is derived from an EMBL/GenBank/DDBJ whole genome shotgun (WGS) entry which is preliminary data.</text>
</comment>
<gene>
    <name evidence="1" type="ORF">L2E82_01256</name>
</gene>
<reference evidence="1 2" key="2">
    <citation type="journal article" date="2022" name="Mol. Ecol. Resour.">
        <title>The genomes of chicory, endive, great burdock and yacon provide insights into Asteraceae paleo-polyploidization history and plant inulin production.</title>
        <authorList>
            <person name="Fan W."/>
            <person name="Wang S."/>
            <person name="Wang H."/>
            <person name="Wang A."/>
            <person name="Jiang F."/>
            <person name="Liu H."/>
            <person name="Zhao H."/>
            <person name="Xu D."/>
            <person name="Zhang Y."/>
        </authorList>
    </citation>
    <scope>NUCLEOTIDE SEQUENCE [LARGE SCALE GENOMIC DNA]</scope>
    <source>
        <strain evidence="2">cv. Punajuju</strain>
        <tissue evidence="1">Leaves</tissue>
    </source>
</reference>